<dbReference type="AlphaFoldDB" id="A0AAW0LGD1"/>
<accession>A0AAW0LGD1</accession>
<keyword evidence="5 9" id="KW-0347">Helicase</keyword>
<dbReference type="GO" id="GO:0005524">
    <property type="term" value="F:ATP binding"/>
    <property type="evidence" value="ECO:0007669"/>
    <property type="project" value="UniProtKB-KW"/>
</dbReference>
<name>A0AAW0LGD1_QUESU</name>
<dbReference type="GO" id="GO:0004386">
    <property type="term" value="F:helicase activity"/>
    <property type="evidence" value="ECO:0007669"/>
    <property type="project" value="UniProtKB-KW"/>
</dbReference>
<feature type="region of interest" description="Disordered" evidence="7">
    <location>
        <begin position="93"/>
        <end position="153"/>
    </location>
</feature>
<feature type="compositionally biased region" description="Low complexity" evidence="7">
    <location>
        <begin position="188"/>
        <end position="240"/>
    </location>
</feature>
<keyword evidence="6" id="KW-0067">ATP-binding</keyword>
<feature type="region of interest" description="Disordered" evidence="7">
    <location>
        <begin position="188"/>
        <end position="303"/>
    </location>
</feature>
<evidence type="ECO:0000256" key="7">
    <source>
        <dbReference type="SAM" id="MobiDB-lite"/>
    </source>
</evidence>
<dbReference type="Pfam" id="PF21634">
    <property type="entry name" value="MOV-10_beta-barrel"/>
    <property type="match status" value="1"/>
</dbReference>
<keyword evidence="3" id="KW-0547">Nucleotide-binding</keyword>
<keyword evidence="10" id="KW-1185">Reference proteome</keyword>
<dbReference type="EMBL" id="PKMF04000101">
    <property type="protein sequence ID" value="KAK7850365.1"/>
    <property type="molecule type" value="Genomic_DNA"/>
</dbReference>
<gene>
    <name evidence="9" type="primary">SDE3_4</name>
    <name evidence="9" type="ORF">CFP56_001036</name>
</gene>
<evidence type="ECO:0000256" key="3">
    <source>
        <dbReference type="ARBA" id="ARBA00022741"/>
    </source>
</evidence>
<keyword evidence="2" id="KW-0963">Cytoplasm</keyword>
<dbReference type="GO" id="GO:0005737">
    <property type="term" value="C:cytoplasm"/>
    <property type="evidence" value="ECO:0007669"/>
    <property type="project" value="UniProtKB-SubCell"/>
</dbReference>
<comment type="subcellular location">
    <subcellularLocation>
        <location evidence="1">Cytoplasm</location>
    </subcellularLocation>
</comment>
<feature type="compositionally biased region" description="Polar residues" evidence="7">
    <location>
        <begin position="93"/>
        <end position="114"/>
    </location>
</feature>
<feature type="region of interest" description="Disordered" evidence="7">
    <location>
        <begin position="30"/>
        <end position="81"/>
    </location>
</feature>
<comment type="caution">
    <text evidence="9">The sequence shown here is derived from an EMBL/GenBank/DDBJ whole genome shotgun (WGS) entry which is preliminary data.</text>
</comment>
<evidence type="ECO:0000313" key="9">
    <source>
        <dbReference type="EMBL" id="KAK7850365.1"/>
    </source>
</evidence>
<feature type="compositionally biased region" description="Low complexity" evidence="7">
    <location>
        <begin position="256"/>
        <end position="295"/>
    </location>
</feature>
<dbReference type="InterPro" id="IPR027417">
    <property type="entry name" value="P-loop_NTPase"/>
</dbReference>
<evidence type="ECO:0000256" key="6">
    <source>
        <dbReference type="ARBA" id="ARBA00022840"/>
    </source>
</evidence>
<feature type="non-terminal residue" evidence="9">
    <location>
        <position position="771"/>
    </location>
</feature>
<evidence type="ECO:0000256" key="5">
    <source>
        <dbReference type="ARBA" id="ARBA00022806"/>
    </source>
</evidence>
<feature type="compositionally biased region" description="Low complexity" evidence="7">
    <location>
        <begin position="40"/>
        <end position="49"/>
    </location>
</feature>
<dbReference type="Proteomes" id="UP000237347">
    <property type="component" value="Unassembled WGS sequence"/>
</dbReference>
<organism evidence="9 10">
    <name type="scientific">Quercus suber</name>
    <name type="common">Cork oak</name>
    <dbReference type="NCBI Taxonomy" id="58331"/>
    <lineage>
        <taxon>Eukaryota</taxon>
        <taxon>Viridiplantae</taxon>
        <taxon>Streptophyta</taxon>
        <taxon>Embryophyta</taxon>
        <taxon>Tracheophyta</taxon>
        <taxon>Spermatophyta</taxon>
        <taxon>Magnoliopsida</taxon>
        <taxon>eudicotyledons</taxon>
        <taxon>Gunneridae</taxon>
        <taxon>Pentapetalae</taxon>
        <taxon>rosids</taxon>
        <taxon>fabids</taxon>
        <taxon>Fagales</taxon>
        <taxon>Fagaceae</taxon>
        <taxon>Quercus</taxon>
    </lineage>
</organism>
<dbReference type="GO" id="GO:0016787">
    <property type="term" value="F:hydrolase activity"/>
    <property type="evidence" value="ECO:0007669"/>
    <property type="project" value="UniProtKB-KW"/>
</dbReference>
<evidence type="ECO:0000256" key="2">
    <source>
        <dbReference type="ARBA" id="ARBA00022490"/>
    </source>
</evidence>
<proteinExistence type="predicted"/>
<dbReference type="Gene3D" id="3.40.50.300">
    <property type="entry name" value="P-loop containing nucleotide triphosphate hydrolases"/>
    <property type="match status" value="1"/>
</dbReference>
<dbReference type="InterPro" id="IPR049080">
    <property type="entry name" value="MOV-10-like_beta-barrel"/>
</dbReference>
<keyword evidence="4" id="KW-0378">Hydrolase</keyword>
<dbReference type="PANTHER" id="PTHR45418:SF1">
    <property type="entry name" value="CANCER_TESTIS ANTIGEN 55"/>
    <property type="match status" value="1"/>
</dbReference>
<feature type="domain" description="Helicase MOV-10-like beta-barrel" evidence="8">
    <location>
        <begin position="406"/>
        <end position="479"/>
    </location>
</feature>
<evidence type="ECO:0000256" key="1">
    <source>
        <dbReference type="ARBA" id="ARBA00004496"/>
    </source>
</evidence>
<sequence length="771" mass="86159">MWFIFRIFPRVFGFLKSFFTNFCEFRPGNASTGKKDLPKSEPSASSSSSNEIKVVVDSGKINSVTDKPQHISSSDKVSKNSKDFSPLLPISSSNQPIFSSTPLQCPSKPPSSKNSYDDTYSRTRSRPFLQESGSERNEYLVCNSSPTPTTTTPLYRDHYQILAKSSLPSASSPYYQTKVAIDSWISSSVTPQSSSSSKPSPSSYVPPQFSTNEVSHSSKSSSPLPPAFSSRSIQSPSKQSAYSYLSQSSPKPPPSSSSSSPSSLKPTVPSSKAPSASSPTSYKPSQSSPSTSKQPPDFKPILHIAPNNVTDEERKTSYICEKGTAIYAVPEDIKGLIKRDIVPEVLKQPLSPSTYKAYFAALLYAEDYYLDKWSDFLLKKVTLELEKAAVFKKSNKNKYSKGSDEKDDKIFVAFDIDRIREKRPYLLSRDMVNARPSDKKVEPFQGFIYRVVRSNRVLVEFGDDFHSQHHPNRKYDISFSFNRVCLKRAHQAIEAAFALDPLSHNLLFPECVFRKNVLSPPALLDAYDKLNTDEFNSVHRILSFQGSPPYLLGGLLVGTEVQRPEPKGPATARTGLVVCEAVIELYKTFKENRILICAPTNHICDELTRSLRKKIPESDTFRANAAFREVDRVPTDILLSCPIKDECFTCPPLAKLRKFKIILSTFVSSFRLYNEGIPAGHFSHIFLVDASSTTEPEATIALANFANENTAVIVTGEPRNCPVWVRSDMARNHGLQKSYFERLLEFRPYKTLNPMFITEMVNFEGRQPGVL</sequence>
<protein>
    <submittedName>
        <fullName evidence="9">Rna helicase sde3</fullName>
    </submittedName>
</protein>
<evidence type="ECO:0000313" key="10">
    <source>
        <dbReference type="Proteomes" id="UP000237347"/>
    </source>
</evidence>
<evidence type="ECO:0000259" key="8">
    <source>
        <dbReference type="Pfam" id="PF21634"/>
    </source>
</evidence>
<reference evidence="9 10" key="1">
    <citation type="journal article" date="2018" name="Sci. Data">
        <title>The draft genome sequence of cork oak.</title>
        <authorList>
            <person name="Ramos A.M."/>
            <person name="Usie A."/>
            <person name="Barbosa P."/>
            <person name="Barros P.M."/>
            <person name="Capote T."/>
            <person name="Chaves I."/>
            <person name="Simoes F."/>
            <person name="Abreu I."/>
            <person name="Carrasquinho I."/>
            <person name="Faro C."/>
            <person name="Guimaraes J.B."/>
            <person name="Mendonca D."/>
            <person name="Nobrega F."/>
            <person name="Rodrigues L."/>
            <person name="Saibo N.J.M."/>
            <person name="Varela M.C."/>
            <person name="Egas C."/>
            <person name="Matos J."/>
            <person name="Miguel C.M."/>
            <person name="Oliveira M.M."/>
            <person name="Ricardo C.P."/>
            <person name="Goncalves S."/>
        </authorList>
    </citation>
    <scope>NUCLEOTIDE SEQUENCE [LARGE SCALE GENOMIC DNA]</scope>
    <source>
        <strain evidence="10">cv. HL8</strain>
    </source>
</reference>
<dbReference type="PANTHER" id="PTHR45418">
    <property type="entry name" value="CANCER/TESTIS ANTIGEN 55"/>
    <property type="match status" value="1"/>
</dbReference>
<evidence type="ECO:0000256" key="4">
    <source>
        <dbReference type="ARBA" id="ARBA00022801"/>
    </source>
</evidence>